<dbReference type="Pfam" id="PF00561">
    <property type="entry name" value="Abhydrolase_1"/>
    <property type="match status" value="1"/>
</dbReference>
<feature type="domain" description="AB hydrolase-1" evidence="1">
    <location>
        <begin position="25"/>
        <end position="263"/>
    </location>
</feature>
<dbReference type="PANTHER" id="PTHR43798:SF33">
    <property type="entry name" value="HYDROLASE, PUTATIVE (AFU_ORTHOLOGUE AFUA_2G14860)-RELATED"/>
    <property type="match status" value="1"/>
</dbReference>
<dbReference type="InterPro" id="IPR000073">
    <property type="entry name" value="AB_hydrolase_1"/>
</dbReference>
<dbReference type="AlphaFoldDB" id="A0A4R6JNN3"/>
<sequence>MSKAPGGKYADGYYYLDMGSGLDTVFLHGGGPGCTGWSDFGPVAELFAADRRVVIPDILQYGRSDKVRITGPMWDFHAAGQVKLLDTLGIERADFVCNSWGGTIALNLAAKYPGRVRSLVITGSMPVFYGPLAPLPENGHRGRTARDVYYGGEGPTREKMRQLITRLEWFDGSKLPDSTLDMRYEQSLDEGERALAAMSDSPRGDWQDLTAELGRIQAPTLFMWGREDAFLTPDYPMMLARMVPNGNLHVMDHVSHHLQEEQPERYHAIVAAFLADCARRDKDN</sequence>
<protein>
    <submittedName>
        <fullName evidence="2">Pimeloyl-ACP methyl ester carboxylesterase</fullName>
    </submittedName>
</protein>
<evidence type="ECO:0000259" key="1">
    <source>
        <dbReference type="Pfam" id="PF00561"/>
    </source>
</evidence>
<dbReference type="Gene3D" id="3.40.50.1820">
    <property type="entry name" value="alpha/beta hydrolase"/>
    <property type="match status" value="1"/>
</dbReference>
<dbReference type="PRINTS" id="PR00412">
    <property type="entry name" value="EPOXHYDRLASE"/>
</dbReference>
<dbReference type="GO" id="GO:0003824">
    <property type="term" value="F:catalytic activity"/>
    <property type="evidence" value="ECO:0007669"/>
    <property type="project" value="InterPro"/>
</dbReference>
<dbReference type="RefSeq" id="WP_133872005.1">
    <property type="nucleotide sequence ID" value="NZ_BOMD01000055.1"/>
</dbReference>
<dbReference type="InterPro" id="IPR050266">
    <property type="entry name" value="AB_hydrolase_sf"/>
</dbReference>
<name>A0A4R6JNN3_9ACTN</name>
<dbReference type="PRINTS" id="PR00111">
    <property type="entry name" value="ABHYDROLASE"/>
</dbReference>
<dbReference type="PANTHER" id="PTHR43798">
    <property type="entry name" value="MONOACYLGLYCEROL LIPASE"/>
    <property type="match status" value="1"/>
</dbReference>
<keyword evidence="3" id="KW-1185">Reference proteome</keyword>
<accession>A0A4R6JNN3</accession>
<dbReference type="EMBL" id="SNWR01000001">
    <property type="protein sequence ID" value="TDO37372.1"/>
    <property type="molecule type" value="Genomic_DNA"/>
</dbReference>
<gene>
    <name evidence="2" type="ORF">C8E87_0988</name>
</gene>
<comment type="caution">
    <text evidence="2">The sequence shown here is derived from an EMBL/GenBank/DDBJ whole genome shotgun (WGS) entry which is preliminary data.</text>
</comment>
<evidence type="ECO:0000313" key="2">
    <source>
        <dbReference type="EMBL" id="TDO37372.1"/>
    </source>
</evidence>
<organism evidence="2 3">
    <name type="scientific">Paractinoplanes brasiliensis</name>
    <dbReference type="NCBI Taxonomy" id="52695"/>
    <lineage>
        <taxon>Bacteria</taxon>
        <taxon>Bacillati</taxon>
        <taxon>Actinomycetota</taxon>
        <taxon>Actinomycetes</taxon>
        <taxon>Micromonosporales</taxon>
        <taxon>Micromonosporaceae</taxon>
        <taxon>Paractinoplanes</taxon>
    </lineage>
</organism>
<dbReference type="SUPFAM" id="SSF53474">
    <property type="entry name" value="alpha/beta-Hydrolases"/>
    <property type="match status" value="1"/>
</dbReference>
<dbReference type="GO" id="GO:0016020">
    <property type="term" value="C:membrane"/>
    <property type="evidence" value="ECO:0007669"/>
    <property type="project" value="TreeGrafter"/>
</dbReference>
<dbReference type="InterPro" id="IPR029058">
    <property type="entry name" value="AB_hydrolase_fold"/>
</dbReference>
<dbReference type="Proteomes" id="UP000294901">
    <property type="component" value="Unassembled WGS sequence"/>
</dbReference>
<dbReference type="OrthoDB" id="9801162at2"/>
<reference evidence="2 3" key="1">
    <citation type="submission" date="2019-03" db="EMBL/GenBank/DDBJ databases">
        <title>Sequencing the genomes of 1000 actinobacteria strains.</title>
        <authorList>
            <person name="Klenk H.-P."/>
        </authorList>
    </citation>
    <scope>NUCLEOTIDE SEQUENCE [LARGE SCALE GENOMIC DNA]</scope>
    <source>
        <strain evidence="2 3">DSM 43805</strain>
    </source>
</reference>
<evidence type="ECO:0000313" key="3">
    <source>
        <dbReference type="Proteomes" id="UP000294901"/>
    </source>
</evidence>
<dbReference type="InterPro" id="IPR000639">
    <property type="entry name" value="Epox_hydrolase-like"/>
</dbReference>
<proteinExistence type="predicted"/>